<comment type="caution">
    <text evidence="2">The sequence shown here is derived from an EMBL/GenBank/DDBJ whole genome shotgun (WGS) entry which is preliminary data.</text>
</comment>
<sequence>MYLNKIHLRIKIPFVLFIFAFFLFISQFLIGEFILRNFQNPAGKEQLSVRLLGVYLSLVYSGVMAGLLYFLLGFVYRSFKKAAAEIQETDLDHLPEENTEEVEFLRTLKRSLFQAQSTAEFHVESTKQQWEEQKSMFIHRLLPDRNLEKISGWDISIFPSLIQTIHNDYIHIIKTTDGFVGILAGFVETTILESSQKLFIHGLLSAHNHSHLSTVSLLEKLEDSLHLLSLNQLKLSLFGMGEERDKLHFYHFMDMPIFQFSKQGIQVIEGSGDDSWHALHPHHLSIADGIEIGDYLVWGTDRALKEFSMTSFELMEEFVDYLLDLQPESSRKMLLAIAKKLSELGKQKNLIHPLDNLSIIVVRRTR</sequence>
<keyword evidence="1" id="KW-0472">Membrane</keyword>
<evidence type="ECO:0000313" key="3">
    <source>
        <dbReference type="Proteomes" id="UP000245133"/>
    </source>
</evidence>
<dbReference type="InterPro" id="IPR030912">
    <property type="entry name" value="RK_trnsloc_Pase"/>
</dbReference>
<reference evidence="2 3" key="1">
    <citation type="submission" date="2018-02" db="EMBL/GenBank/DDBJ databases">
        <title>Novel Leptospira species isolated from soil and water in Japan.</title>
        <authorList>
            <person name="Nakao R."/>
            <person name="Masuzawa T."/>
        </authorList>
    </citation>
    <scope>NUCLEOTIDE SEQUENCE [LARGE SCALE GENOMIC DNA]</scope>
    <source>
        <strain evidence="2 3">YH101</strain>
    </source>
</reference>
<dbReference type="EMBL" id="BFBB01000005">
    <property type="protein sequence ID" value="GBF50484.1"/>
    <property type="molecule type" value="Genomic_DNA"/>
</dbReference>
<feature type="transmembrane region" description="Helical" evidence="1">
    <location>
        <begin position="12"/>
        <end position="35"/>
    </location>
</feature>
<evidence type="ECO:0000256" key="1">
    <source>
        <dbReference type="SAM" id="Phobius"/>
    </source>
</evidence>
<dbReference type="RefSeq" id="WP_108976410.1">
    <property type="nucleotide sequence ID" value="NZ_BFBB01000005.1"/>
</dbReference>
<feature type="transmembrane region" description="Helical" evidence="1">
    <location>
        <begin position="55"/>
        <end position="76"/>
    </location>
</feature>
<proteinExistence type="predicted"/>
<dbReference type="Proteomes" id="UP000245133">
    <property type="component" value="Unassembled WGS sequence"/>
</dbReference>
<dbReference type="OrthoDB" id="338957at2"/>
<accession>A0A2P2E0S0</accession>
<gene>
    <name evidence="2" type="primary">rktP</name>
    <name evidence="2" type="ORF">LPTSP4_20090</name>
</gene>
<dbReference type="AlphaFoldDB" id="A0A2P2E0S0"/>
<protein>
    <submittedName>
        <fullName evidence="2">Arg-Lys translocation region protein phosphatase</fullName>
    </submittedName>
</protein>
<keyword evidence="1" id="KW-0812">Transmembrane</keyword>
<keyword evidence="1" id="KW-1133">Transmembrane helix</keyword>
<organism evidence="2 3">
    <name type="scientific">Leptospira ryugenii</name>
    <dbReference type="NCBI Taxonomy" id="1917863"/>
    <lineage>
        <taxon>Bacteria</taxon>
        <taxon>Pseudomonadati</taxon>
        <taxon>Spirochaetota</taxon>
        <taxon>Spirochaetia</taxon>
        <taxon>Leptospirales</taxon>
        <taxon>Leptospiraceae</taxon>
        <taxon>Leptospira</taxon>
    </lineage>
</organism>
<name>A0A2P2E0S0_9LEPT</name>
<dbReference type="NCBIfam" id="TIGR04400">
    <property type="entry name" value="RK_trnsloc_Pase"/>
    <property type="match status" value="1"/>
</dbReference>
<keyword evidence="3" id="KW-1185">Reference proteome</keyword>
<evidence type="ECO:0000313" key="2">
    <source>
        <dbReference type="EMBL" id="GBF50484.1"/>
    </source>
</evidence>